<gene>
    <name evidence="1" type="ORF">P4447_12930</name>
</gene>
<dbReference type="Proteomes" id="UP001330749">
    <property type="component" value="Unassembled WGS sequence"/>
</dbReference>
<reference evidence="1 2" key="1">
    <citation type="submission" date="2023-03" db="EMBL/GenBank/DDBJ databases">
        <title>Bacillus Genome Sequencing.</title>
        <authorList>
            <person name="Dunlap C."/>
        </authorList>
    </citation>
    <scope>NUCLEOTIDE SEQUENCE [LARGE SCALE GENOMIC DNA]</scope>
    <source>
        <strain evidence="1 2">B-14544</strain>
    </source>
</reference>
<keyword evidence="2" id="KW-1185">Reference proteome</keyword>
<dbReference type="EMBL" id="JARMQG010000161">
    <property type="protein sequence ID" value="MED3563339.1"/>
    <property type="molecule type" value="Genomic_DNA"/>
</dbReference>
<dbReference type="RefSeq" id="WP_177177197.1">
    <property type="nucleotide sequence ID" value="NZ_JARMQG010000161.1"/>
</dbReference>
<evidence type="ECO:0000313" key="1">
    <source>
        <dbReference type="EMBL" id="MED3563339.1"/>
    </source>
</evidence>
<proteinExistence type="predicted"/>
<sequence length="50" mass="5875">MRELVGTCKCCNKEIYCLDGFFNGIHTDDKKIYCFECYETAKKKEENPKS</sequence>
<organism evidence="1 2">
    <name type="scientific">Bacillus xiapuensis</name>
    <dbReference type="NCBI Taxonomy" id="2014075"/>
    <lineage>
        <taxon>Bacteria</taxon>
        <taxon>Bacillati</taxon>
        <taxon>Bacillota</taxon>
        <taxon>Bacilli</taxon>
        <taxon>Bacillales</taxon>
        <taxon>Bacillaceae</taxon>
        <taxon>Bacillus</taxon>
    </lineage>
</organism>
<accession>A0ABU6NAW0</accession>
<evidence type="ECO:0000313" key="2">
    <source>
        <dbReference type="Proteomes" id="UP001330749"/>
    </source>
</evidence>
<name>A0ABU6NAW0_9BACI</name>
<comment type="caution">
    <text evidence="1">The sequence shown here is derived from an EMBL/GenBank/DDBJ whole genome shotgun (WGS) entry which is preliminary data.</text>
</comment>
<protein>
    <submittedName>
        <fullName evidence="1">Uncharacterized protein</fullName>
    </submittedName>
</protein>